<dbReference type="InterPro" id="IPR016032">
    <property type="entry name" value="Sig_transdc_resp-reg_C-effctor"/>
</dbReference>
<dbReference type="SUPFAM" id="SSF46894">
    <property type="entry name" value="C-terminal effector domain of the bipartite response regulators"/>
    <property type="match status" value="1"/>
</dbReference>
<evidence type="ECO:0000256" key="3">
    <source>
        <dbReference type="ARBA" id="ARBA00023015"/>
    </source>
</evidence>
<keyword evidence="5" id="KW-0804">Transcription</keyword>
<dbReference type="Gene3D" id="1.10.10.10">
    <property type="entry name" value="Winged helix-like DNA-binding domain superfamily/Winged helix DNA-binding domain"/>
    <property type="match status" value="1"/>
</dbReference>
<dbReference type="GO" id="GO:0005829">
    <property type="term" value="C:cytosol"/>
    <property type="evidence" value="ECO:0007669"/>
    <property type="project" value="TreeGrafter"/>
</dbReference>
<dbReference type="GO" id="GO:0006355">
    <property type="term" value="P:regulation of DNA-templated transcription"/>
    <property type="evidence" value="ECO:0007669"/>
    <property type="project" value="InterPro"/>
</dbReference>
<dbReference type="PROSITE" id="PS51755">
    <property type="entry name" value="OMPR_PHOB"/>
    <property type="match status" value="1"/>
</dbReference>
<dbReference type="InterPro" id="IPR001789">
    <property type="entry name" value="Sig_transdc_resp-reg_receiver"/>
</dbReference>
<evidence type="ECO:0000259" key="6">
    <source>
        <dbReference type="PROSITE" id="PS50110"/>
    </source>
</evidence>
<dbReference type="FunFam" id="3.40.50.2300:FF:000001">
    <property type="entry name" value="DNA-binding response regulator PhoB"/>
    <property type="match status" value="1"/>
</dbReference>
<evidence type="ECO:0000256" key="2">
    <source>
        <dbReference type="ARBA" id="ARBA00023012"/>
    </source>
</evidence>
<evidence type="ECO:0000256" key="4">
    <source>
        <dbReference type="ARBA" id="ARBA00023125"/>
    </source>
</evidence>
<dbReference type="InterPro" id="IPR039420">
    <property type="entry name" value="WalR-like"/>
</dbReference>
<dbReference type="SUPFAM" id="SSF52172">
    <property type="entry name" value="CheY-like"/>
    <property type="match status" value="1"/>
</dbReference>
<dbReference type="InterPro" id="IPR011006">
    <property type="entry name" value="CheY-like_superfamily"/>
</dbReference>
<dbReference type="InterPro" id="IPR001867">
    <property type="entry name" value="OmpR/PhoB-type_DNA-bd"/>
</dbReference>
<reference evidence="8" key="1">
    <citation type="submission" date="2020-05" db="EMBL/GenBank/DDBJ databases">
        <authorList>
            <person name="Chiriac C."/>
            <person name="Salcher M."/>
            <person name="Ghai R."/>
            <person name="Kavagutti S V."/>
        </authorList>
    </citation>
    <scope>NUCLEOTIDE SEQUENCE</scope>
</reference>
<organism evidence="8">
    <name type="scientific">freshwater metagenome</name>
    <dbReference type="NCBI Taxonomy" id="449393"/>
    <lineage>
        <taxon>unclassified sequences</taxon>
        <taxon>metagenomes</taxon>
        <taxon>ecological metagenomes</taxon>
    </lineage>
</organism>
<evidence type="ECO:0000313" key="8">
    <source>
        <dbReference type="EMBL" id="CAB4686945.1"/>
    </source>
</evidence>
<dbReference type="GO" id="GO:0000156">
    <property type="term" value="F:phosphorelay response regulator activity"/>
    <property type="evidence" value="ECO:0007669"/>
    <property type="project" value="TreeGrafter"/>
</dbReference>
<dbReference type="AlphaFoldDB" id="A0A6J6NQF7"/>
<dbReference type="Pfam" id="PF00486">
    <property type="entry name" value="Trans_reg_C"/>
    <property type="match status" value="1"/>
</dbReference>
<dbReference type="Gene3D" id="6.10.250.690">
    <property type="match status" value="1"/>
</dbReference>
<feature type="domain" description="OmpR/PhoB-type" evidence="7">
    <location>
        <begin position="127"/>
        <end position="222"/>
    </location>
</feature>
<dbReference type="FunFam" id="1.10.10.10:FF:000018">
    <property type="entry name" value="DNA-binding response regulator ResD"/>
    <property type="match status" value="1"/>
</dbReference>
<dbReference type="Pfam" id="PF00072">
    <property type="entry name" value="Response_reg"/>
    <property type="match status" value="1"/>
</dbReference>
<keyword evidence="3" id="KW-0805">Transcription regulation</keyword>
<evidence type="ECO:0000256" key="5">
    <source>
        <dbReference type="ARBA" id="ARBA00023163"/>
    </source>
</evidence>
<keyword evidence="2" id="KW-0902">Two-component regulatory system</keyword>
<evidence type="ECO:0000256" key="1">
    <source>
        <dbReference type="ARBA" id="ARBA00022553"/>
    </source>
</evidence>
<keyword evidence="1" id="KW-0597">Phosphoprotein</keyword>
<dbReference type="EMBL" id="CAEZXP010000001">
    <property type="protein sequence ID" value="CAB4686945.1"/>
    <property type="molecule type" value="Genomic_DNA"/>
</dbReference>
<dbReference type="InterPro" id="IPR036388">
    <property type="entry name" value="WH-like_DNA-bd_sf"/>
</dbReference>
<name>A0A6J6NQF7_9ZZZZ</name>
<evidence type="ECO:0000259" key="7">
    <source>
        <dbReference type="PROSITE" id="PS51755"/>
    </source>
</evidence>
<dbReference type="GO" id="GO:0000976">
    <property type="term" value="F:transcription cis-regulatory region binding"/>
    <property type="evidence" value="ECO:0007669"/>
    <property type="project" value="TreeGrafter"/>
</dbReference>
<sequence length="223" mass="25062">MAGTVLLVEDEPSVGELIRGYLTKDGYQVVWVRSGEEGLVELDRHQIRMVVLDIGLPGMDGFEVCRSIRMRSQVPILMLTARDEEFDRVVGLEVGADDYVTKPFSGRELVARIKAILRRTEQQPAKRESYELGDVALNRETHEVVVDGREVDLTAKEFELLAYFAANPGAVLSRDVLLDRVWGLEYPGGTRTVDVHVAQLRRKLGRPELIRTLRGSGYKAIAR</sequence>
<dbReference type="SMART" id="SM00448">
    <property type="entry name" value="REC"/>
    <property type="match status" value="1"/>
</dbReference>
<proteinExistence type="predicted"/>
<protein>
    <submittedName>
        <fullName evidence="8">Unannotated protein</fullName>
    </submittedName>
</protein>
<feature type="domain" description="Response regulatory" evidence="6">
    <location>
        <begin position="4"/>
        <end position="117"/>
    </location>
</feature>
<dbReference type="CDD" id="cd00383">
    <property type="entry name" value="trans_reg_C"/>
    <property type="match status" value="1"/>
</dbReference>
<dbReference type="Gene3D" id="3.40.50.2300">
    <property type="match status" value="1"/>
</dbReference>
<accession>A0A6J6NQF7</accession>
<dbReference type="PANTHER" id="PTHR48111">
    <property type="entry name" value="REGULATOR OF RPOS"/>
    <property type="match status" value="1"/>
</dbReference>
<gene>
    <name evidence="8" type="ORF">UFOPK2399_00424</name>
</gene>
<dbReference type="PANTHER" id="PTHR48111:SF1">
    <property type="entry name" value="TWO-COMPONENT RESPONSE REGULATOR ORR33"/>
    <property type="match status" value="1"/>
</dbReference>
<dbReference type="GO" id="GO:0032993">
    <property type="term" value="C:protein-DNA complex"/>
    <property type="evidence" value="ECO:0007669"/>
    <property type="project" value="TreeGrafter"/>
</dbReference>
<dbReference type="SMART" id="SM00862">
    <property type="entry name" value="Trans_reg_C"/>
    <property type="match status" value="1"/>
</dbReference>
<keyword evidence="4" id="KW-0238">DNA-binding</keyword>
<dbReference type="PROSITE" id="PS50110">
    <property type="entry name" value="RESPONSE_REGULATORY"/>
    <property type="match status" value="1"/>
</dbReference>